<dbReference type="FunFam" id="3.30.530.20:FF:000028">
    <property type="entry name" value="Phosphatidylinositol transfer protein 5"/>
    <property type="match status" value="1"/>
</dbReference>
<dbReference type="GO" id="GO:0008526">
    <property type="term" value="F:phosphatidylinositol transfer activity"/>
    <property type="evidence" value="ECO:0007669"/>
    <property type="project" value="UniProtKB-ARBA"/>
</dbReference>
<dbReference type="Pfam" id="PF00082">
    <property type="entry name" value="Peptidase_S8"/>
    <property type="match status" value="1"/>
</dbReference>
<organism evidence="13">
    <name type="scientific">Timema cristinae</name>
    <name type="common">Walking stick</name>
    <dbReference type="NCBI Taxonomy" id="61476"/>
    <lineage>
        <taxon>Eukaryota</taxon>
        <taxon>Metazoa</taxon>
        <taxon>Ecdysozoa</taxon>
        <taxon>Arthropoda</taxon>
        <taxon>Hexapoda</taxon>
        <taxon>Insecta</taxon>
        <taxon>Pterygota</taxon>
        <taxon>Neoptera</taxon>
        <taxon>Polyneoptera</taxon>
        <taxon>Phasmatodea</taxon>
        <taxon>Timematodea</taxon>
        <taxon>Timematoidea</taxon>
        <taxon>Timematidae</taxon>
        <taxon>Timema</taxon>
    </lineage>
</organism>
<dbReference type="InterPro" id="IPR008979">
    <property type="entry name" value="Galactose-bd-like_sf"/>
</dbReference>
<dbReference type="GO" id="GO:0071944">
    <property type="term" value="C:cell periphery"/>
    <property type="evidence" value="ECO:0007669"/>
    <property type="project" value="UniProtKB-ARBA"/>
</dbReference>
<keyword evidence="3" id="KW-0165">Cleavage on pair of basic residues</keyword>
<keyword evidence="8" id="KW-0865">Zymogen</keyword>
<sequence>MQPQKGVKHEHLTEARATPEGQRQTYKLCIAKQEPYVSYDLADFSNQDSDPTPNTTFPGNNHGTYCAAIMAAAANNGYCGVGVAYEARVGGVRLLEGGVTDLQEASALNYALDKVDIYSASWGPRDDGLRVEGPSTLAAAAFERGVREGRKGKGALYVWAVGNGGSVDDNCNLDGYSSSIYTISINALTETGRSCFYNEPCASSLASTYVGGFHIVPDKVARHRSTTNIVVPELDGHCRSSFQGTSAAAPLAAGVLALVLQANTDTISQHYLPVPSPDLTWRDAQHIIVHTASKPNDDTGWHTNAAGLHYHLEYGFGALDALSMVTTAVGWTNVPKQRMVVVEATALPLVLSRNSKSNITLHILRNSSNTFEIDHLEHVVVTLTLKHEERGKLELFLISPSGTTSQILTRRKNDSAKSGFLNWDFVSVHFWDENSIGSWELVLNNHSNISVAVERFWLTLYGYQQPNSTAEDGEIKVRFSWLSSLKRAIIMLVKEYRIPLPLSVEEYRIAQLYMITKKTRDESHSAFDGVEILVNEPYTEGPGGQGQFTRKVFHVARRLPVWIKSFLPKNALLATEESWNAYPYTKTVYSNNLVNRFSLEIETRFQSDSGGQENVFQLSQDELEERIVVFVTYSTDVIDIVSDEVTGSDYLKEEDPRLFRSVKTGRGPLSESWVEQHLDNTKECEKSLMCVYKLCKVDFRYWGLQTRVERFLQDITLRKTLLIAHRQVWTWQDEWCGMTIEDVRDMERRTADILRQKMGLCRGRATIKDAREMEWKLMDISRWKTSLRAIKLYWKVQAYFVVVQVSAILSRLPDGSSLSFSAHVFFPWLYTTTVAFKAPHWTSPVPVVVSGRSIGHASIRSIFTRNGISPYVHPVSSSECQTASPVKLNPSFSS</sequence>
<keyword evidence="5" id="KW-0378">Hydrolase</keyword>
<feature type="domain" description="P/Homo B" evidence="12">
    <location>
        <begin position="333"/>
        <end position="466"/>
    </location>
</feature>
<dbReference type="Gene3D" id="3.40.50.200">
    <property type="entry name" value="Peptidase S8/S53 domain"/>
    <property type="match status" value="1"/>
</dbReference>
<dbReference type="SUPFAM" id="SSF55961">
    <property type="entry name" value="Bet v1-like"/>
    <property type="match status" value="1"/>
</dbReference>
<dbReference type="GO" id="GO:0043005">
    <property type="term" value="C:neuron projection"/>
    <property type="evidence" value="ECO:0007669"/>
    <property type="project" value="TreeGrafter"/>
</dbReference>
<dbReference type="PANTHER" id="PTHR42884">
    <property type="entry name" value="PROPROTEIN CONVERTASE SUBTILISIN/KEXIN-RELATED"/>
    <property type="match status" value="1"/>
</dbReference>
<evidence type="ECO:0000256" key="11">
    <source>
        <dbReference type="SAM" id="MobiDB-lite"/>
    </source>
</evidence>
<evidence type="ECO:0000256" key="1">
    <source>
        <dbReference type="ARBA" id="ARBA00005325"/>
    </source>
</evidence>
<dbReference type="InterPro" id="IPR001666">
    <property type="entry name" value="PI_transfer"/>
</dbReference>
<dbReference type="InterPro" id="IPR036852">
    <property type="entry name" value="Peptidase_S8/S53_dom_sf"/>
</dbReference>
<evidence type="ECO:0000256" key="9">
    <source>
        <dbReference type="ARBA" id="ARBA00023180"/>
    </source>
</evidence>
<evidence type="ECO:0000256" key="5">
    <source>
        <dbReference type="ARBA" id="ARBA00022801"/>
    </source>
</evidence>
<dbReference type="Pfam" id="PF02121">
    <property type="entry name" value="IP_trans"/>
    <property type="match status" value="1"/>
</dbReference>
<keyword evidence="2" id="KW-0645">Protease</keyword>
<dbReference type="GO" id="GO:0012505">
    <property type="term" value="C:endomembrane system"/>
    <property type="evidence" value="ECO:0007669"/>
    <property type="project" value="UniProtKB-ARBA"/>
</dbReference>
<dbReference type="GO" id="GO:0004252">
    <property type="term" value="F:serine-type endopeptidase activity"/>
    <property type="evidence" value="ECO:0007669"/>
    <property type="project" value="InterPro"/>
</dbReference>
<evidence type="ECO:0000256" key="3">
    <source>
        <dbReference type="ARBA" id="ARBA00022685"/>
    </source>
</evidence>
<dbReference type="Pfam" id="PF01483">
    <property type="entry name" value="P_proprotein"/>
    <property type="match status" value="1"/>
</dbReference>
<evidence type="ECO:0000256" key="10">
    <source>
        <dbReference type="PROSITE-ProRule" id="PRU01240"/>
    </source>
</evidence>
<dbReference type="PROSITE" id="PS51829">
    <property type="entry name" value="P_HOMO_B"/>
    <property type="match status" value="1"/>
</dbReference>
<dbReference type="SUPFAM" id="SSF49785">
    <property type="entry name" value="Galactose-binding domain-like"/>
    <property type="match status" value="1"/>
</dbReference>
<dbReference type="Gene3D" id="3.30.530.20">
    <property type="match status" value="1"/>
</dbReference>
<reference evidence="13" key="1">
    <citation type="submission" date="2020-11" db="EMBL/GenBank/DDBJ databases">
        <authorList>
            <person name="Tran Van P."/>
        </authorList>
    </citation>
    <scope>NUCLEOTIDE SEQUENCE</scope>
</reference>
<dbReference type="SUPFAM" id="SSF52743">
    <property type="entry name" value="Subtilisin-like"/>
    <property type="match status" value="1"/>
</dbReference>
<dbReference type="GO" id="GO:0016486">
    <property type="term" value="P:peptide hormone processing"/>
    <property type="evidence" value="ECO:0007669"/>
    <property type="project" value="TreeGrafter"/>
</dbReference>
<dbReference type="AlphaFoldDB" id="A0A7R9GQ38"/>
<feature type="region of interest" description="Disordered" evidence="11">
    <location>
        <begin position="1"/>
        <end position="20"/>
    </location>
</feature>
<keyword evidence="6" id="KW-0720">Serine protease</keyword>
<dbReference type="EMBL" id="OC316487">
    <property type="protein sequence ID" value="CAD7392047.1"/>
    <property type="molecule type" value="Genomic_DNA"/>
</dbReference>
<evidence type="ECO:0000256" key="6">
    <source>
        <dbReference type="ARBA" id="ARBA00022825"/>
    </source>
</evidence>
<keyword evidence="7" id="KW-0106">Calcium</keyword>
<dbReference type="Gene3D" id="2.60.120.260">
    <property type="entry name" value="Galactose-binding domain-like"/>
    <property type="match status" value="1"/>
</dbReference>
<proteinExistence type="inferred from homology"/>
<dbReference type="FunFam" id="2.60.120.260:FF:000006">
    <property type="entry name" value="Proprotein convertase subtilisin/kexin type 5"/>
    <property type="match status" value="1"/>
</dbReference>
<dbReference type="InterPro" id="IPR034182">
    <property type="entry name" value="Kexin/furin"/>
</dbReference>
<dbReference type="InterPro" id="IPR055261">
    <property type="entry name" value="PI_transfer_N"/>
</dbReference>
<dbReference type="GO" id="GO:0005737">
    <property type="term" value="C:cytoplasm"/>
    <property type="evidence" value="ECO:0007669"/>
    <property type="project" value="UniProtKB-ARBA"/>
</dbReference>
<evidence type="ECO:0000256" key="8">
    <source>
        <dbReference type="ARBA" id="ARBA00023145"/>
    </source>
</evidence>
<evidence type="ECO:0000313" key="13">
    <source>
        <dbReference type="EMBL" id="CAD7392047.1"/>
    </source>
</evidence>
<comment type="similarity">
    <text evidence="1">Belongs to the peptidase S8 family. Furin subfamily.</text>
</comment>
<dbReference type="PANTHER" id="PTHR42884:SF14">
    <property type="entry name" value="NEUROENDOCRINE CONVERTASE 1"/>
    <property type="match status" value="1"/>
</dbReference>
<dbReference type="CDD" id="cd04059">
    <property type="entry name" value="Peptidases_S8_Protein_convertases_Kexins_Furin-like"/>
    <property type="match status" value="1"/>
</dbReference>
<dbReference type="PROSITE" id="PS51892">
    <property type="entry name" value="SUBTILASE"/>
    <property type="match status" value="1"/>
</dbReference>
<dbReference type="InterPro" id="IPR000209">
    <property type="entry name" value="Peptidase_S8/S53_dom"/>
</dbReference>
<accession>A0A7R9GQ38</accession>
<dbReference type="PRINTS" id="PR00391">
    <property type="entry name" value="PITRANSFER"/>
</dbReference>
<evidence type="ECO:0000256" key="7">
    <source>
        <dbReference type="ARBA" id="ARBA00022837"/>
    </source>
</evidence>
<dbReference type="InterPro" id="IPR023828">
    <property type="entry name" value="Peptidase_S8_Ser-AS"/>
</dbReference>
<dbReference type="InterPro" id="IPR023393">
    <property type="entry name" value="START-like_dom_sf"/>
</dbReference>
<name>A0A7R9GQ38_TIMCR</name>
<keyword evidence="9" id="KW-0325">Glycoprotein</keyword>
<protein>
    <recommendedName>
        <fullName evidence="12">P/Homo B domain-containing protein</fullName>
    </recommendedName>
</protein>
<gene>
    <name evidence="13" type="ORF">TCEB3V08_LOCUS86</name>
</gene>
<dbReference type="InterPro" id="IPR002884">
    <property type="entry name" value="P_dom"/>
</dbReference>
<comment type="caution">
    <text evidence="10">Lacks conserved residue(s) required for the propagation of feature annotation.</text>
</comment>
<evidence type="ECO:0000256" key="4">
    <source>
        <dbReference type="ARBA" id="ARBA00022729"/>
    </source>
</evidence>
<dbReference type="PROSITE" id="PS00138">
    <property type="entry name" value="SUBTILASE_SER"/>
    <property type="match status" value="1"/>
</dbReference>
<evidence type="ECO:0000256" key="2">
    <source>
        <dbReference type="ARBA" id="ARBA00022670"/>
    </source>
</evidence>
<evidence type="ECO:0000259" key="12">
    <source>
        <dbReference type="PROSITE" id="PS51829"/>
    </source>
</evidence>
<dbReference type="GO" id="GO:0016020">
    <property type="term" value="C:membrane"/>
    <property type="evidence" value="ECO:0007669"/>
    <property type="project" value="TreeGrafter"/>
</dbReference>
<dbReference type="GO" id="GO:0005615">
    <property type="term" value="C:extracellular space"/>
    <property type="evidence" value="ECO:0007669"/>
    <property type="project" value="TreeGrafter"/>
</dbReference>
<keyword evidence="4" id="KW-0732">Signal</keyword>